<dbReference type="AlphaFoldDB" id="A0A1W1E4T0"/>
<organism evidence="3">
    <name type="scientific">hydrothermal vent metagenome</name>
    <dbReference type="NCBI Taxonomy" id="652676"/>
    <lineage>
        <taxon>unclassified sequences</taxon>
        <taxon>metagenomes</taxon>
        <taxon>ecological metagenomes</taxon>
    </lineage>
</organism>
<proteinExistence type="predicted"/>
<dbReference type="GO" id="GO:0051607">
    <property type="term" value="P:defense response to virus"/>
    <property type="evidence" value="ECO:0007669"/>
    <property type="project" value="UniProtKB-KW"/>
</dbReference>
<feature type="domain" description="CRISPR type III-associated protein" evidence="2">
    <location>
        <begin position="8"/>
        <end position="168"/>
    </location>
</feature>
<dbReference type="NCBIfam" id="TIGR01894">
    <property type="entry name" value="cas_TM1795_cmr1"/>
    <property type="match status" value="1"/>
</dbReference>
<accession>A0A1W1E4T0</accession>
<dbReference type="Pfam" id="PF03787">
    <property type="entry name" value="RAMPs"/>
    <property type="match status" value="1"/>
</dbReference>
<sequence length="399" mass="44646">MKIITATYKIVTPMFISGADQTKAELRIPSIKGAIRFWWRALNWGTFCKLGAEETDALHSLHAEEARLFGASKDKDKGGQGCFLLSVASSKGLQSIQSYENIFSNSVKYLAYGLKPRKAIQEGGNFSVELLFKNKTESNDIQQIKDALIALGLFGGLGSRSRHGLGSIMLEKIMEEDSENVTWLKPETQEEYKKVAGSLLDGRLSAINPAPYTCFDKGARVDLLCSANDSFEAALTAFAEPLLMYRSAGRNMGGVHKVLRMKSEKNFKEDHDWKYKNKGNNQRWAEKSLSNDFHPKRIIFGLPHNYGIGTHLSVKPERRDRRSSPLLLHIHQFSSGEFVCVGIFLPTLFLPEGEKINAGGHCVPCCPEYEVISDFLDGRYQESGEPYFPNKKSIYRGSL</sequence>
<dbReference type="InterPro" id="IPR007522">
    <property type="entry name" value="CRISPR-assoc_prot_TM1795"/>
</dbReference>
<dbReference type="InterPro" id="IPR005537">
    <property type="entry name" value="RAMP_III_fam"/>
</dbReference>
<keyword evidence="1" id="KW-0051">Antiviral defense</keyword>
<name>A0A1W1E4T0_9ZZZZ</name>
<evidence type="ECO:0000259" key="2">
    <source>
        <dbReference type="Pfam" id="PF03787"/>
    </source>
</evidence>
<reference evidence="3" key="1">
    <citation type="submission" date="2016-10" db="EMBL/GenBank/DDBJ databases">
        <authorList>
            <person name="de Groot N.N."/>
        </authorList>
    </citation>
    <scope>NUCLEOTIDE SEQUENCE</scope>
</reference>
<evidence type="ECO:0000256" key="1">
    <source>
        <dbReference type="ARBA" id="ARBA00023118"/>
    </source>
</evidence>
<protein>
    <submittedName>
        <fullName evidence="3">CRISPR-associated RAMP Cmr1</fullName>
    </submittedName>
</protein>
<evidence type="ECO:0000313" key="3">
    <source>
        <dbReference type="EMBL" id="SFV88888.1"/>
    </source>
</evidence>
<gene>
    <name evidence="3" type="ORF">MNB_SUP05-SYMBIONT-5-1090</name>
</gene>
<dbReference type="EMBL" id="FPHZ01000188">
    <property type="protein sequence ID" value="SFV88888.1"/>
    <property type="molecule type" value="Genomic_DNA"/>
</dbReference>